<accession>A0A0C3EZG0</accession>
<feature type="transmembrane region" description="Helical" evidence="1">
    <location>
        <begin position="72"/>
        <end position="92"/>
    </location>
</feature>
<name>A0A0C3EZG0_PILCF</name>
<reference evidence="2 3" key="1">
    <citation type="submission" date="2014-04" db="EMBL/GenBank/DDBJ databases">
        <authorList>
            <consortium name="DOE Joint Genome Institute"/>
            <person name="Kuo A."/>
            <person name="Tarkka M."/>
            <person name="Buscot F."/>
            <person name="Kohler A."/>
            <person name="Nagy L.G."/>
            <person name="Floudas D."/>
            <person name="Copeland A."/>
            <person name="Barry K.W."/>
            <person name="Cichocki N."/>
            <person name="Veneault-Fourrey C."/>
            <person name="LaButti K."/>
            <person name="Lindquist E.A."/>
            <person name="Lipzen A."/>
            <person name="Lundell T."/>
            <person name="Morin E."/>
            <person name="Murat C."/>
            <person name="Sun H."/>
            <person name="Tunlid A."/>
            <person name="Henrissat B."/>
            <person name="Grigoriev I.V."/>
            <person name="Hibbett D.S."/>
            <person name="Martin F."/>
            <person name="Nordberg H.P."/>
            <person name="Cantor M.N."/>
            <person name="Hua S.X."/>
        </authorList>
    </citation>
    <scope>NUCLEOTIDE SEQUENCE [LARGE SCALE GENOMIC DNA]</scope>
    <source>
        <strain evidence="2 3">F 1598</strain>
    </source>
</reference>
<keyword evidence="1" id="KW-0472">Membrane</keyword>
<dbReference type="EMBL" id="KN833086">
    <property type="protein sequence ID" value="KIM73319.1"/>
    <property type="molecule type" value="Genomic_DNA"/>
</dbReference>
<keyword evidence="3" id="KW-1185">Reference proteome</keyword>
<evidence type="ECO:0000313" key="2">
    <source>
        <dbReference type="EMBL" id="KIM73319.1"/>
    </source>
</evidence>
<protein>
    <submittedName>
        <fullName evidence="2">Uncharacterized protein</fullName>
    </submittedName>
</protein>
<dbReference type="HOGENOM" id="CLU_2386984_0_0_1"/>
<gene>
    <name evidence="2" type="ORF">PILCRDRAFT_730404</name>
</gene>
<sequence length="94" mass="10472">MVTTWLLSAERQPPCIFPQCLQAHHRRSGQYAQVTCAAFANLLGFPSPGELGSGLGEYITNRTGLNTVYTRIATWFASTFYVAITYVVRLLLFP</sequence>
<evidence type="ECO:0000313" key="3">
    <source>
        <dbReference type="Proteomes" id="UP000054166"/>
    </source>
</evidence>
<reference evidence="3" key="2">
    <citation type="submission" date="2015-01" db="EMBL/GenBank/DDBJ databases">
        <title>Evolutionary Origins and Diversification of the Mycorrhizal Mutualists.</title>
        <authorList>
            <consortium name="DOE Joint Genome Institute"/>
            <consortium name="Mycorrhizal Genomics Consortium"/>
            <person name="Kohler A."/>
            <person name="Kuo A."/>
            <person name="Nagy L.G."/>
            <person name="Floudas D."/>
            <person name="Copeland A."/>
            <person name="Barry K.W."/>
            <person name="Cichocki N."/>
            <person name="Veneault-Fourrey C."/>
            <person name="LaButti K."/>
            <person name="Lindquist E.A."/>
            <person name="Lipzen A."/>
            <person name="Lundell T."/>
            <person name="Morin E."/>
            <person name="Murat C."/>
            <person name="Riley R."/>
            <person name="Ohm R."/>
            <person name="Sun H."/>
            <person name="Tunlid A."/>
            <person name="Henrissat B."/>
            <person name="Grigoriev I.V."/>
            <person name="Hibbett D.S."/>
            <person name="Martin F."/>
        </authorList>
    </citation>
    <scope>NUCLEOTIDE SEQUENCE [LARGE SCALE GENOMIC DNA]</scope>
    <source>
        <strain evidence="3">F 1598</strain>
    </source>
</reference>
<evidence type="ECO:0000256" key="1">
    <source>
        <dbReference type="SAM" id="Phobius"/>
    </source>
</evidence>
<proteinExistence type="predicted"/>
<dbReference type="AlphaFoldDB" id="A0A0C3EZG0"/>
<keyword evidence="1" id="KW-1133">Transmembrane helix</keyword>
<dbReference type="Proteomes" id="UP000054166">
    <property type="component" value="Unassembled WGS sequence"/>
</dbReference>
<organism evidence="2 3">
    <name type="scientific">Piloderma croceum (strain F 1598)</name>
    <dbReference type="NCBI Taxonomy" id="765440"/>
    <lineage>
        <taxon>Eukaryota</taxon>
        <taxon>Fungi</taxon>
        <taxon>Dikarya</taxon>
        <taxon>Basidiomycota</taxon>
        <taxon>Agaricomycotina</taxon>
        <taxon>Agaricomycetes</taxon>
        <taxon>Agaricomycetidae</taxon>
        <taxon>Atheliales</taxon>
        <taxon>Atheliaceae</taxon>
        <taxon>Piloderma</taxon>
    </lineage>
</organism>
<dbReference type="InParanoid" id="A0A0C3EZG0"/>
<keyword evidence="1" id="KW-0812">Transmembrane</keyword>